<keyword evidence="3" id="KW-0949">S-adenosyl-L-methionine</keyword>
<evidence type="ECO:0000259" key="9">
    <source>
        <dbReference type="SMART" id="SM01144"/>
    </source>
</evidence>
<organism evidence="10">
    <name type="scientific">Chaetoceros debilis</name>
    <dbReference type="NCBI Taxonomy" id="122233"/>
    <lineage>
        <taxon>Eukaryota</taxon>
        <taxon>Sar</taxon>
        <taxon>Stramenopiles</taxon>
        <taxon>Ochrophyta</taxon>
        <taxon>Bacillariophyta</taxon>
        <taxon>Coscinodiscophyceae</taxon>
        <taxon>Chaetocerotophycidae</taxon>
        <taxon>Chaetocerotales</taxon>
        <taxon>Chaetocerotaceae</taxon>
        <taxon>Chaetoceros</taxon>
    </lineage>
</organism>
<keyword evidence="8" id="KW-0732">Signal</keyword>
<dbReference type="SMART" id="SM01144">
    <property type="entry name" value="DTW"/>
    <property type="match status" value="1"/>
</dbReference>
<protein>
    <recommendedName>
        <fullName evidence="1">tRNA-uridine aminocarboxypropyltransferase</fullName>
        <ecNumber evidence="1">2.5.1.25</ecNumber>
    </recommendedName>
</protein>
<sequence length="454" mass="50281">MPSCPSQTLMMMMLLSTCIIRRFTSSFLLSTNIHNYPTSTSSITGPSSHSSMDSSRIRGCNIRIRPNTSSSSSSSSTSSQLQPHSRFLQQVEETIQRVQQLHTDTTTIQDIHSLPPHQREAVGVTKRLSLRIASLHKNNDCPTCWLQRAHCICSQITPIDNDNPSDSDSDLGRGREWGLDLLPDNVNRIFLILHHKEIGLIVDTAKVILAAMPSTCRLIVNGIDNEMDGMDNDDDDDGSDNQYQLQPSMGELREALEQKERRCIVLFPTEDAKTFEELSETATSIGIGTDTDGEEMHGSGDETFDVVVIDGTWSQARKMHSRYIPLVENGGPARVCLSEESLRILGGGDDDDGGSNDEAEAGGESLSSPPSSSGRQLRRHPIKWREVSTLEATRLLLRDMNVSMSMQNNKNWNKMKVSPEGKACHDLLSEYQRIADTAARKQLGAIRTKPVAFI</sequence>
<evidence type="ECO:0000256" key="6">
    <source>
        <dbReference type="ARBA" id="ARBA00048718"/>
    </source>
</evidence>
<dbReference type="Pfam" id="PF03942">
    <property type="entry name" value="DTW"/>
    <property type="match status" value="1"/>
</dbReference>
<feature type="region of interest" description="Disordered" evidence="7">
    <location>
        <begin position="344"/>
        <end position="380"/>
    </location>
</feature>
<dbReference type="InterPro" id="IPR005636">
    <property type="entry name" value="DTW"/>
</dbReference>
<dbReference type="InterPro" id="IPR039262">
    <property type="entry name" value="DTWD2/TAPT"/>
</dbReference>
<feature type="compositionally biased region" description="Low complexity" evidence="7">
    <location>
        <begin position="68"/>
        <end position="79"/>
    </location>
</feature>
<dbReference type="EC" id="2.5.1.25" evidence="1"/>
<keyword evidence="4" id="KW-0819">tRNA processing</keyword>
<dbReference type="EMBL" id="HBIO01028968">
    <property type="protein sequence ID" value="CAE0477352.1"/>
    <property type="molecule type" value="Transcribed_RNA"/>
</dbReference>
<dbReference type="PANTHER" id="PTHR21392">
    <property type="entry name" value="TRNA-URIDINE AMINOCARBOXYPROPYLTRANSFERASE 2"/>
    <property type="match status" value="1"/>
</dbReference>
<feature type="signal peptide" evidence="8">
    <location>
        <begin position="1"/>
        <end position="26"/>
    </location>
</feature>
<dbReference type="PANTHER" id="PTHR21392:SF0">
    <property type="entry name" value="TRNA-URIDINE AMINOCARBOXYPROPYLTRANSFERASE 2"/>
    <property type="match status" value="1"/>
</dbReference>
<evidence type="ECO:0000256" key="3">
    <source>
        <dbReference type="ARBA" id="ARBA00022691"/>
    </source>
</evidence>
<feature type="region of interest" description="Disordered" evidence="7">
    <location>
        <begin position="63"/>
        <end position="85"/>
    </location>
</feature>
<evidence type="ECO:0000256" key="1">
    <source>
        <dbReference type="ARBA" id="ARBA00012386"/>
    </source>
</evidence>
<feature type="domain" description="DTW" evidence="9">
    <location>
        <begin position="137"/>
        <end position="416"/>
    </location>
</feature>
<evidence type="ECO:0000256" key="8">
    <source>
        <dbReference type="SAM" id="SignalP"/>
    </source>
</evidence>
<feature type="compositionally biased region" description="Low complexity" evidence="7">
    <location>
        <begin position="362"/>
        <end position="373"/>
    </location>
</feature>
<evidence type="ECO:0000256" key="7">
    <source>
        <dbReference type="SAM" id="MobiDB-lite"/>
    </source>
</evidence>
<keyword evidence="2" id="KW-0808">Transferase</keyword>
<comment type="similarity">
    <text evidence="5">Belongs to the TDD superfamily. DTWD2 family.</text>
</comment>
<feature type="chain" id="PRO_5031427416" description="tRNA-uridine aminocarboxypropyltransferase" evidence="8">
    <location>
        <begin position="27"/>
        <end position="454"/>
    </location>
</feature>
<evidence type="ECO:0000256" key="2">
    <source>
        <dbReference type="ARBA" id="ARBA00022679"/>
    </source>
</evidence>
<evidence type="ECO:0000256" key="4">
    <source>
        <dbReference type="ARBA" id="ARBA00022694"/>
    </source>
</evidence>
<comment type="catalytic activity">
    <reaction evidence="6">
        <text>a uridine in tRNA + S-adenosyl-L-methionine = a 3-[(3S)-3-amino-3-carboxypropyl]uridine in tRNA + S-methyl-5'-thioadenosine + H(+)</text>
        <dbReference type="Rhea" id="RHEA:62432"/>
        <dbReference type="Rhea" id="RHEA-COMP:13339"/>
        <dbReference type="Rhea" id="RHEA-COMP:16092"/>
        <dbReference type="ChEBI" id="CHEBI:15378"/>
        <dbReference type="ChEBI" id="CHEBI:17509"/>
        <dbReference type="ChEBI" id="CHEBI:59789"/>
        <dbReference type="ChEBI" id="CHEBI:65315"/>
        <dbReference type="ChEBI" id="CHEBI:82930"/>
        <dbReference type="EC" id="2.5.1.25"/>
    </reaction>
</comment>
<proteinExistence type="inferred from homology"/>
<reference evidence="10" key="1">
    <citation type="submission" date="2021-01" db="EMBL/GenBank/DDBJ databases">
        <authorList>
            <person name="Corre E."/>
            <person name="Pelletier E."/>
            <person name="Niang G."/>
            <person name="Scheremetjew M."/>
            <person name="Finn R."/>
            <person name="Kale V."/>
            <person name="Holt S."/>
            <person name="Cochrane G."/>
            <person name="Meng A."/>
            <person name="Brown T."/>
            <person name="Cohen L."/>
        </authorList>
    </citation>
    <scope>NUCLEOTIDE SEQUENCE</scope>
    <source>
        <strain evidence="10">MM31A-1</strain>
    </source>
</reference>
<dbReference type="GO" id="GO:0016432">
    <property type="term" value="F:tRNA-uridine aminocarboxypropyltransferase activity"/>
    <property type="evidence" value="ECO:0007669"/>
    <property type="project" value="UniProtKB-EC"/>
</dbReference>
<gene>
    <name evidence="10" type="ORF">CDEB00056_LOCUS22205</name>
</gene>
<name>A0A7S3QH70_9STRA</name>
<accession>A0A7S3QH70</accession>
<dbReference type="AlphaFoldDB" id="A0A7S3QH70"/>
<evidence type="ECO:0000256" key="5">
    <source>
        <dbReference type="ARBA" id="ARBA00034489"/>
    </source>
</evidence>
<dbReference type="GO" id="GO:0008033">
    <property type="term" value="P:tRNA processing"/>
    <property type="evidence" value="ECO:0007669"/>
    <property type="project" value="UniProtKB-KW"/>
</dbReference>
<feature type="compositionally biased region" description="Acidic residues" evidence="7">
    <location>
        <begin position="348"/>
        <end position="361"/>
    </location>
</feature>
<evidence type="ECO:0000313" key="10">
    <source>
        <dbReference type="EMBL" id="CAE0477352.1"/>
    </source>
</evidence>